<dbReference type="Gene3D" id="3.30.1150.10">
    <property type="match status" value="2"/>
</dbReference>
<evidence type="ECO:0000256" key="1">
    <source>
        <dbReference type="ARBA" id="ARBA00004383"/>
    </source>
</evidence>
<reference evidence="12 13" key="1">
    <citation type="submission" date="2016-11" db="EMBL/GenBank/DDBJ databases">
        <authorList>
            <person name="Jaros S."/>
            <person name="Januszkiewicz K."/>
            <person name="Wedrychowicz H."/>
        </authorList>
    </citation>
    <scope>NUCLEOTIDE SEQUENCE [LARGE SCALE GENOMIC DNA]</scope>
    <source>
        <strain evidence="12 13">DSM 27406</strain>
    </source>
</reference>
<evidence type="ECO:0000256" key="5">
    <source>
        <dbReference type="ARBA" id="ARBA00022519"/>
    </source>
</evidence>
<evidence type="ECO:0000256" key="10">
    <source>
        <dbReference type="SAM" id="Phobius"/>
    </source>
</evidence>
<dbReference type="PANTHER" id="PTHR33446">
    <property type="entry name" value="PROTEIN TONB-RELATED"/>
    <property type="match status" value="1"/>
</dbReference>
<feature type="transmembrane region" description="Helical" evidence="10">
    <location>
        <begin position="6"/>
        <end position="24"/>
    </location>
</feature>
<dbReference type="PANTHER" id="PTHR33446:SF2">
    <property type="entry name" value="PROTEIN TONB"/>
    <property type="match status" value="1"/>
</dbReference>
<evidence type="ECO:0000256" key="8">
    <source>
        <dbReference type="ARBA" id="ARBA00022989"/>
    </source>
</evidence>
<dbReference type="InterPro" id="IPR008756">
    <property type="entry name" value="Peptidase_M56"/>
</dbReference>
<dbReference type="Proteomes" id="UP000184420">
    <property type="component" value="Unassembled WGS sequence"/>
</dbReference>
<dbReference type="GO" id="GO:0031992">
    <property type="term" value="F:energy transducer activity"/>
    <property type="evidence" value="ECO:0007669"/>
    <property type="project" value="TreeGrafter"/>
</dbReference>
<name>A0A1M7MF68_9BACT</name>
<dbReference type="Pfam" id="PF05569">
    <property type="entry name" value="Peptidase_M56"/>
    <property type="match status" value="1"/>
</dbReference>
<keyword evidence="9 10" id="KW-0472">Membrane</keyword>
<dbReference type="PROSITE" id="PS52015">
    <property type="entry name" value="TONB_CTD"/>
    <property type="match status" value="2"/>
</dbReference>
<accession>A0A1M7MF68</accession>
<keyword evidence="5" id="KW-0997">Cell inner membrane</keyword>
<keyword evidence="7" id="KW-0653">Protein transport</keyword>
<dbReference type="GO" id="GO:0098797">
    <property type="term" value="C:plasma membrane protein complex"/>
    <property type="evidence" value="ECO:0007669"/>
    <property type="project" value="TreeGrafter"/>
</dbReference>
<dbReference type="InterPro" id="IPR006260">
    <property type="entry name" value="TonB/TolA_C"/>
</dbReference>
<evidence type="ECO:0000259" key="11">
    <source>
        <dbReference type="PROSITE" id="PS52015"/>
    </source>
</evidence>
<evidence type="ECO:0000256" key="2">
    <source>
        <dbReference type="ARBA" id="ARBA00006555"/>
    </source>
</evidence>
<dbReference type="AlphaFoldDB" id="A0A1M7MF68"/>
<proteinExistence type="inferred from homology"/>
<keyword evidence="8 10" id="KW-1133">Transmembrane helix</keyword>
<keyword evidence="13" id="KW-1185">Reference proteome</keyword>
<evidence type="ECO:0000256" key="4">
    <source>
        <dbReference type="ARBA" id="ARBA00022475"/>
    </source>
</evidence>
<protein>
    <submittedName>
        <fullName evidence="12">Outer membrane transport energization protein TonB</fullName>
    </submittedName>
</protein>
<dbReference type="RefSeq" id="WP_073087245.1">
    <property type="nucleotide sequence ID" value="NZ_FRBL01000013.1"/>
</dbReference>
<dbReference type="NCBIfam" id="TIGR01352">
    <property type="entry name" value="tonB_Cterm"/>
    <property type="match status" value="2"/>
</dbReference>
<dbReference type="Pfam" id="PF03544">
    <property type="entry name" value="TonB_C"/>
    <property type="match status" value="2"/>
</dbReference>
<comment type="subcellular location">
    <subcellularLocation>
        <location evidence="1">Cell inner membrane</location>
        <topology evidence="1">Single-pass membrane protein</topology>
        <orientation evidence="1">Periplasmic side</orientation>
    </subcellularLocation>
</comment>
<gene>
    <name evidence="12" type="ORF">SAMN05444266_1137</name>
</gene>
<keyword evidence="6 10" id="KW-0812">Transmembrane</keyword>
<feature type="transmembrane region" description="Helical" evidence="10">
    <location>
        <begin position="36"/>
        <end position="55"/>
    </location>
</feature>
<keyword evidence="4" id="KW-1003">Cell membrane</keyword>
<feature type="transmembrane region" description="Helical" evidence="10">
    <location>
        <begin position="94"/>
        <end position="115"/>
    </location>
</feature>
<dbReference type="STRING" id="1419482.SAMN05444266_1137"/>
<dbReference type="GO" id="GO:0015031">
    <property type="term" value="P:protein transport"/>
    <property type="evidence" value="ECO:0007669"/>
    <property type="project" value="UniProtKB-KW"/>
</dbReference>
<organism evidence="12 13">
    <name type="scientific">Chitinophaga jiangningensis</name>
    <dbReference type="NCBI Taxonomy" id="1419482"/>
    <lineage>
        <taxon>Bacteria</taxon>
        <taxon>Pseudomonadati</taxon>
        <taxon>Bacteroidota</taxon>
        <taxon>Chitinophagia</taxon>
        <taxon>Chitinophagales</taxon>
        <taxon>Chitinophagaceae</taxon>
        <taxon>Chitinophaga</taxon>
    </lineage>
</organism>
<evidence type="ECO:0000313" key="13">
    <source>
        <dbReference type="Proteomes" id="UP000184420"/>
    </source>
</evidence>
<comment type="similarity">
    <text evidence="2">Belongs to the TonB family.</text>
</comment>
<dbReference type="OrthoDB" id="9814002at2"/>
<feature type="transmembrane region" description="Helical" evidence="10">
    <location>
        <begin position="268"/>
        <end position="285"/>
    </location>
</feature>
<evidence type="ECO:0000256" key="9">
    <source>
        <dbReference type="ARBA" id="ARBA00023136"/>
    </source>
</evidence>
<sequence>MILLSYLVKVIICSGILYGYYLAALRNKRFHQWNRYYLLLLPVISLLIPLLKIPLSISEDNESIVYAYTYRAVEIREHIESNSVPFTLPDFLTVAYSLVAFLLLVKLILICIRILRLTRTNPSETVNDYTLVALEKPGSPFSFLSYIFWSKTMPLHDEQGNQMLRHEIVHVKQKHTLDKLYLRTVCSIGWINPFFHLCARELSLIHEFIADKQAAGKEIAGYATTILQSAFHSRQFSITNDFFYPPIKRRILMLTNFHNDRFSYLRRIMVLPVSGLIFCSFAFAASGNPHAIPVAEAVMEPAALPVDTVREIFTQVEVQPEYPGGETALNKYLANNIKYPKEAVKAKVSGLVIVKFIIDPTGKITEITTSSKQPKHGAGLEEEAIRVVKGMPDWKPGVQNGHPVNVEFQLPIRFALPSDSPKSEAPQQETPKGKQVYTFVDTPPSFTGGEEALNEYLRSNIKYPADAVKNKVSGTVFVQFTVEADGKISTIRTVGPEKGHGLEEEAIRVVKAMPTWIPGEHENKKVPVQFNLPIRFTLDAKPADKAAGNNANLWLKPFGHPGSLTTPNEKDC</sequence>
<dbReference type="InterPro" id="IPR037682">
    <property type="entry name" value="TonB_C"/>
</dbReference>
<dbReference type="GO" id="GO:0055085">
    <property type="term" value="P:transmembrane transport"/>
    <property type="evidence" value="ECO:0007669"/>
    <property type="project" value="InterPro"/>
</dbReference>
<dbReference type="SUPFAM" id="SSF74653">
    <property type="entry name" value="TolA/TonB C-terminal domain"/>
    <property type="match status" value="2"/>
</dbReference>
<feature type="domain" description="TonB C-terminal" evidence="11">
    <location>
        <begin position="448"/>
        <end position="539"/>
    </location>
</feature>
<evidence type="ECO:0000313" key="12">
    <source>
        <dbReference type="EMBL" id="SHM89017.1"/>
    </source>
</evidence>
<dbReference type="EMBL" id="FRBL01000013">
    <property type="protein sequence ID" value="SHM89017.1"/>
    <property type="molecule type" value="Genomic_DNA"/>
</dbReference>
<feature type="domain" description="TonB C-terminal" evidence="11">
    <location>
        <begin position="324"/>
        <end position="423"/>
    </location>
</feature>
<evidence type="ECO:0000256" key="3">
    <source>
        <dbReference type="ARBA" id="ARBA00022448"/>
    </source>
</evidence>
<keyword evidence="3" id="KW-0813">Transport</keyword>
<evidence type="ECO:0000256" key="7">
    <source>
        <dbReference type="ARBA" id="ARBA00022927"/>
    </source>
</evidence>
<dbReference type="InterPro" id="IPR051045">
    <property type="entry name" value="TonB-dependent_transducer"/>
</dbReference>
<evidence type="ECO:0000256" key="6">
    <source>
        <dbReference type="ARBA" id="ARBA00022692"/>
    </source>
</evidence>